<dbReference type="Pfam" id="PF13581">
    <property type="entry name" value="HATPase_c_2"/>
    <property type="match status" value="1"/>
</dbReference>
<dbReference type="SUPFAM" id="SSF55874">
    <property type="entry name" value="ATPase domain of HSP90 chaperone/DNA topoisomerase II/histidine kinase"/>
    <property type="match status" value="1"/>
</dbReference>
<dbReference type="PANTHER" id="PTHR35526">
    <property type="entry name" value="ANTI-SIGMA-F FACTOR RSBW-RELATED"/>
    <property type="match status" value="1"/>
</dbReference>
<accession>A0ABM9CTS8</accession>
<reference evidence="3" key="1">
    <citation type="submission" date="2022-01" db="EMBL/GenBank/DDBJ databases">
        <authorList>
            <person name="Criscuolo A."/>
        </authorList>
    </citation>
    <scope>NUCLEOTIDE SEQUENCE</scope>
    <source>
        <strain evidence="3">CIP111892</strain>
    </source>
</reference>
<dbReference type="Proteomes" id="UP000838324">
    <property type="component" value="Unassembled WGS sequence"/>
</dbReference>
<dbReference type="EMBL" id="CAKMMG010000014">
    <property type="protein sequence ID" value="CAH1224211.1"/>
    <property type="molecule type" value="Genomic_DNA"/>
</dbReference>
<gene>
    <name evidence="3" type="primary">rsbW_2</name>
    <name evidence="3" type="ORF">PAECIP111892_05440</name>
</gene>
<keyword evidence="3" id="KW-0418">Kinase</keyword>
<dbReference type="InterPro" id="IPR050267">
    <property type="entry name" value="Anti-sigma-factor_SerPK"/>
</dbReference>
<sequence length="140" mass="15544">MMNGLSEGTYREILIINKPDDIALAMETTRTIAAQTGFSEHDSILLQLVTEEACMNAFEHGCPAGNCRFKITWQVESDTMEITVCQNGEAFELHNDPASPVKVGSRGRGLVLIQGIMDEVRLIPSGAYVTLSMRRRRRVT</sequence>
<dbReference type="PANTHER" id="PTHR35526:SF3">
    <property type="entry name" value="ANTI-SIGMA-F FACTOR RSBW"/>
    <property type="match status" value="1"/>
</dbReference>
<dbReference type="InterPro" id="IPR036890">
    <property type="entry name" value="HATPase_C_sf"/>
</dbReference>
<evidence type="ECO:0000313" key="3">
    <source>
        <dbReference type="EMBL" id="CAH1224211.1"/>
    </source>
</evidence>
<feature type="domain" description="Histidine kinase/HSP90-like ATPase" evidence="2">
    <location>
        <begin position="18"/>
        <end position="132"/>
    </location>
</feature>
<comment type="caution">
    <text evidence="3">The sequence shown here is derived from an EMBL/GenBank/DDBJ whole genome shotgun (WGS) entry which is preliminary data.</text>
</comment>
<dbReference type="EC" id="2.7.11.1" evidence="3"/>
<proteinExistence type="predicted"/>
<keyword evidence="3" id="KW-0808">Transferase</keyword>
<organism evidence="3 4">
    <name type="scientific">Paenibacillus auburnensis</name>
    <dbReference type="NCBI Taxonomy" id="2905649"/>
    <lineage>
        <taxon>Bacteria</taxon>
        <taxon>Bacillati</taxon>
        <taxon>Bacillota</taxon>
        <taxon>Bacilli</taxon>
        <taxon>Bacillales</taxon>
        <taxon>Paenibacillaceae</taxon>
        <taxon>Paenibacillus</taxon>
    </lineage>
</organism>
<dbReference type="GO" id="GO:0004674">
    <property type="term" value="F:protein serine/threonine kinase activity"/>
    <property type="evidence" value="ECO:0007669"/>
    <property type="project" value="UniProtKB-EC"/>
</dbReference>
<evidence type="ECO:0000313" key="4">
    <source>
        <dbReference type="Proteomes" id="UP000838324"/>
    </source>
</evidence>
<evidence type="ECO:0000259" key="2">
    <source>
        <dbReference type="Pfam" id="PF13581"/>
    </source>
</evidence>
<protein>
    <submittedName>
        <fullName evidence="3">Serine-protein kinase RsbW</fullName>
        <ecNumber evidence="3">2.7.11.1</ecNumber>
    </submittedName>
</protein>
<dbReference type="InterPro" id="IPR003594">
    <property type="entry name" value="HATPase_dom"/>
</dbReference>
<keyword evidence="4" id="KW-1185">Reference proteome</keyword>
<dbReference type="CDD" id="cd16936">
    <property type="entry name" value="HATPase_RsbW-like"/>
    <property type="match status" value="1"/>
</dbReference>
<name>A0ABM9CTS8_9BACL</name>
<dbReference type="Gene3D" id="3.30.565.10">
    <property type="entry name" value="Histidine kinase-like ATPase, C-terminal domain"/>
    <property type="match status" value="1"/>
</dbReference>
<evidence type="ECO:0000256" key="1">
    <source>
        <dbReference type="ARBA" id="ARBA00022527"/>
    </source>
</evidence>
<keyword evidence="1" id="KW-0723">Serine/threonine-protein kinase</keyword>